<keyword evidence="4 6" id="KW-1133">Transmembrane helix</keyword>
<evidence type="ECO:0000256" key="1">
    <source>
        <dbReference type="ARBA" id="ARBA00004370"/>
    </source>
</evidence>
<gene>
    <name evidence="8" type="ORF">AQ490_06365</name>
</gene>
<comment type="similarity">
    <text evidence="2 6">Belongs to the SURF1 family.</text>
</comment>
<dbReference type="GO" id="GO:0005886">
    <property type="term" value="C:plasma membrane"/>
    <property type="evidence" value="ECO:0007669"/>
    <property type="project" value="UniProtKB-SubCell"/>
</dbReference>
<accession>A0A0T6LN54</accession>
<evidence type="ECO:0000256" key="6">
    <source>
        <dbReference type="RuleBase" id="RU363076"/>
    </source>
</evidence>
<evidence type="ECO:0000313" key="8">
    <source>
        <dbReference type="EMBL" id="KRV47518.1"/>
    </source>
</evidence>
<feature type="transmembrane region" description="Helical" evidence="6">
    <location>
        <begin position="12"/>
        <end position="33"/>
    </location>
</feature>
<reference evidence="8 9" key="1">
    <citation type="submission" date="2015-10" db="EMBL/GenBank/DDBJ databases">
        <title>Draft genome sequence of pyrrolomycin-producing Streptomyces vitaminophilus.</title>
        <authorList>
            <person name="Graham D.E."/>
            <person name="Mahan K.M."/>
            <person name="Klingeman D.M."/>
            <person name="Hettich R.L."/>
            <person name="Parry R.J."/>
        </authorList>
    </citation>
    <scope>NUCLEOTIDE SEQUENCE [LARGE SCALE GENOMIC DNA]</scope>
    <source>
        <strain evidence="8 9">ATCC 31673</strain>
    </source>
</reference>
<dbReference type="InterPro" id="IPR045214">
    <property type="entry name" value="Surf1/Surf4"/>
</dbReference>
<dbReference type="eggNOG" id="COG3346">
    <property type="taxonomic scope" value="Bacteria"/>
</dbReference>
<dbReference type="Pfam" id="PF02104">
    <property type="entry name" value="SURF1"/>
    <property type="match status" value="1"/>
</dbReference>
<dbReference type="PROSITE" id="PS50895">
    <property type="entry name" value="SURF1"/>
    <property type="match status" value="1"/>
</dbReference>
<protein>
    <recommendedName>
        <fullName evidence="6">SURF1-like protein</fullName>
    </recommendedName>
</protein>
<keyword evidence="5 6" id="KW-0472">Membrane</keyword>
<evidence type="ECO:0000313" key="9">
    <source>
        <dbReference type="Proteomes" id="UP000050867"/>
    </source>
</evidence>
<dbReference type="RefSeq" id="WP_018384031.1">
    <property type="nucleotide sequence ID" value="NZ_LLZU01000036.1"/>
</dbReference>
<comment type="caution">
    <text evidence="8">The sequence shown here is derived from an EMBL/GenBank/DDBJ whole genome shotgun (WGS) entry which is preliminary data.</text>
</comment>
<dbReference type="PANTHER" id="PTHR23427:SF2">
    <property type="entry name" value="SURFEIT LOCUS PROTEIN 1"/>
    <property type="match status" value="1"/>
</dbReference>
<dbReference type="InterPro" id="IPR002994">
    <property type="entry name" value="Surf1/Shy1"/>
</dbReference>
<evidence type="ECO:0000256" key="5">
    <source>
        <dbReference type="ARBA" id="ARBA00023136"/>
    </source>
</evidence>
<evidence type="ECO:0000256" key="4">
    <source>
        <dbReference type="ARBA" id="ARBA00022989"/>
    </source>
</evidence>
<name>A0A0T6LN54_WENVI</name>
<dbReference type="Proteomes" id="UP000050867">
    <property type="component" value="Unassembled WGS sequence"/>
</dbReference>
<keyword evidence="3 6" id="KW-0812">Transmembrane</keyword>
<feature type="transmembrane region" description="Helical" evidence="6">
    <location>
        <begin position="226"/>
        <end position="243"/>
    </location>
</feature>
<proteinExistence type="inferred from homology"/>
<keyword evidence="9" id="KW-1185">Reference proteome</keyword>
<feature type="region of interest" description="Disordered" evidence="7">
    <location>
        <begin position="262"/>
        <end position="286"/>
    </location>
</feature>
<dbReference type="AlphaFoldDB" id="A0A0T6LN54"/>
<dbReference type="EMBL" id="LLZU01000036">
    <property type="protein sequence ID" value="KRV47518.1"/>
    <property type="molecule type" value="Genomic_DNA"/>
</dbReference>
<evidence type="ECO:0000256" key="2">
    <source>
        <dbReference type="ARBA" id="ARBA00007165"/>
    </source>
</evidence>
<evidence type="ECO:0000256" key="3">
    <source>
        <dbReference type="ARBA" id="ARBA00022692"/>
    </source>
</evidence>
<evidence type="ECO:0000256" key="7">
    <source>
        <dbReference type="SAM" id="MobiDB-lite"/>
    </source>
</evidence>
<sequence>MYRFLMTPRWLGGTLVAVLAIVVCVLMGTWQLGRFGDRVETHRSTQDSAARAGDRAVPLTDLVGDGGPDEFVAPEEAGEPVTVSGRYDADHQLIVPERSLDGEEGYYVLTPLRTGSGPAVPVVRGWHAGPAPATAPAPPSGTVAVRGALQQPESNESAGVHTGGGLPAGQVGVIRASALVNLLPYPVYDAWITLDRASAGLTAVPPAKPRGGGLDKKAFQNLGYTWEWFAFAGFVVFMWFRFARREAEVQRDLELGLVTSAVPGQEPPRAAEPVGSPTGDVPARSG</sequence>
<dbReference type="STRING" id="76728.AQ490_06365"/>
<keyword evidence="6" id="KW-1003">Cell membrane</keyword>
<dbReference type="PANTHER" id="PTHR23427">
    <property type="entry name" value="SURFEIT LOCUS PROTEIN"/>
    <property type="match status" value="1"/>
</dbReference>
<comment type="subcellular location">
    <subcellularLocation>
        <location evidence="6">Cell membrane</location>
        <topology evidence="6">Multi-pass membrane protein</topology>
    </subcellularLocation>
    <subcellularLocation>
        <location evidence="1">Membrane</location>
    </subcellularLocation>
</comment>
<dbReference type="CDD" id="cd06662">
    <property type="entry name" value="SURF1"/>
    <property type="match status" value="1"/>
</dbReference>
<organism evidence="8 9">
    <name type="scientific">Wenjunlia vitaminophila</name>
    <name type="common">Streptomyces vitaminophilus</name>
    <dbReference type="NCBI Taxonomy" id="76728"/>
    <lineage>
        <taxon>Bacteria</taxon>
        <taxon>Bacillati</taxon>
        <taxon>Actinomycetota</taxon>
        <taxon>Actinomycetes</taxon>
        <taxon>Kitasatosporales</taxon>
        <taxon>Streptomycetaceae</taxon>
        <taxon>Wenjunlia</taxon>
    </lineage>
</organism>